<evidence type="ECO:0000259" key="1">
    <source>
        <dbReference type="Pfam" id="PF08887"/>
    </source>
</evidence>
<reference evidence="4" key="1">
    <citation type="journal article" date="2019" name="Int. J. Syst. Evol. Microbiol.">
        <title>The Global Catalogue of Microorganisms (GCM) 10K type strain sequencing project: providing services to taxonomists for standard genome sequencing and annotation.</title>
        <authorList>
            <consortium name="The Broad Institute Genomics Platform"/>
            <consortium name="The Broad Institute Genome Sequencing Center for Infectious Disease"/>
            <person name="Wu L."/>
            <person name="Ma J."/>
        </authorList>
    </citation>
    <scope>NUCLEOTIDE SEQUENCE [LARGE SCALE GENOMIC DNA]</scope>
    <source>
        <strain evidence="4">CGMCC 1.16305</strain>
    </source>
</reference>
<dbReference type="EMBL" id="JBHTCO010000013">
    <property type="protein sequence ID" value="MFC7393464.1"/>
    <property type="molecule type" value="Genomic_DNA"/>
</dbReference>
<proteinExistence type="predicted"/>
<organism evidence="3 4">
    <name type="scientific">Scopulibacillus cellulosilyticus</name>
    <dbReference type="NCBI Taxonomy" id="2665665"/>
    <lineage>
        <taxon>Bacteria</taxon>
        <taxon>Bacillati</taxon>
        <taxon>Bacillota</taxon>
        <taxon>Bacilli</taxon>
        <taxon>Bacillales</taxon>
        <taxon>Sporolactobacillaceae</taxon>
        <taxon>Scopulibacillus</taxon>
    </lineage>
</organism>
<evidence type="ECO:0000259" key="2">
    <source>
        <dbReference type="Pfam" id="PF08906"/>
    </source>
</evidence>
<sequence>MNNKVLSDFILNNNVTNELIDKYEDKLPKDLLEVWRNYGFGSFMNGYLKIINPDEFTELVNESYLREKDAIPIFSTGMGDLIIWSNNYVRLLNYRRGIVKTILFTFDFFFQNIKDEDFRIEDLDWMPYQEAVEKNGIPKYEECFGYVPLLGIGGSEKVENLQRVKLKEHIYLITQFMGPIE</sequence>
<protein>
    <submittedName>
        <fullName evidence="3">T6SS immunity protein Tdi1 domain-containing protein</fullName>
    </submittedName>
</protein>
<dbReference type="InterPro" id="IPR037883">
    <property type="entry name" value="Knr4/Smi1-like_sf"/>
</dbReference>
<dbReference type="InterPro" id="IPR014983">
    <property type="entry name" value="GAD-rel"/>
</dbReference>
<dbReference type="Proteomes" id="UP001596505">
    <property type="component" value="Unassembled WGS sequence"/>
</dbReference>
<dbReference type="RefSeq" id="WP_380965964.1">
    <property type="nucleotide sequence ID" value="NZ_JBHTCO010000013.1"/>
</dbReference>
<dbReference type="SUPFAM" id="SSF160631">
    <property type="entry name" value="SMI1/KNR4-like"/>
    <property type="match status" value="1"/>
</dbReference>
<accession>A0ABW2PWH2</accession>
<dbReference type="Pfam" id="PF08887">
    <property type="entry name" value="GAD-like"/>
    <property type="match status" value="1"/>
</dbReference>
<dbReference type="InterPro" id="IPR015002">
    <property type="entry name" value="T6SS_Tdi1_C"/>
</dbReference>
<comment type="caution">
    <text evidence="3">The sequence shown here is derived from an EMBL/GenBank/DDBJ whole genome shotgun (WGS) entry which is preliminary data.</text>
</comment>
<feature type="domain" description="GAD-related" evidence="1">
    <location>
        <begin position="12"/>
        <end position="90"/>
    </location>
</feature>
<evidence type="ECO:0000313" key="4">
    <source>
        <dbReference type="Proteomes" id="UP001596505"/>
    </source>
</evidence>
<gene>
    <name evidence="3" type="ORF">ACFQRG_10910</name>
</gene>
<evidence type="ECO:0000313" key="3">
    <source>
        <dbReference type="EMBL" id="MFC7393464.1"/>
    </source>
</evidence>
<feature type="domain" description="T6SS immunity protein Tdi1 C-terminal" evidence="2">
    <location>
        <begin position="105"/>
        <end position="176"/>
    </location>
</feature>
<name>A0ABW2PWH2_9BACL</name>
<keyword evidence="4" id="KW-1185">Reference proteome</keyword>
<dbReference type="Pfam" id="PF08906">
    <property type="entry name" value="T6SS_Tdi1_C"/>
    <property type="match status" value="1"/>
</dbReference>